<dbReference type="SUPFAM" id="SSF56219">
    <property type="entry name" value="DNase I-like"/>
    <property type="match status" value="2"/>
</dbReference>
<feature type="signal peptide" evidence="2">
    <location>
        <begin position="1"/>
        <end position="23"/>
    </location>
</feature>
<gene>
    <name evidence="3" type="ORF">BCF59_0689</name>
</gene>
<dbReference type="OrthoDB" id="403989at2"/>
<name>A0A4R7UDM7_9BACT</name>
<evidence type="ECO:0000313" key="3">
    <source>
        <dbReference type="EMBL" id="TDV23066.1"/>
    </source>
</evidence>
<dbReference type="EMBL" id="SOCN01000004">
    <property type="protein sequence ID" value="TDV23066.1"/>
    <property type="molecule type" value="Genomic_DNA"/>
</dbReference>
<comment type="caution">
    <text evidence="3">The sequence shown here is derived from an EMBL/GenBank/DDBJ whole genome shotgun (WGS) entry which is preliminary data.</text>
</comment>
<feature type="compositionally biased region" description="Low complexity" evidence="1">
    <location>
        <begin position="121"/>
        <end position="133"/>
    </location>
</feature>
<feature type="compositionally biased region" description="Basic and acidic residues" evidence="1">
    <location>
        <begin position="37"/>
        <end position="47"/>
    </location>
</feature>
<proteinExistence type="predicted"/>
<evidence type="ECO:0000313" key="4">
    <source>
        <dbReference type="Proteomes" id="UP000295757"/>
    </source>
</evidence>
<feature type="region of interest" description="Disordered" evidence="1">
    <location>
        <begin position="35"/>
        <end position="136"/>
    </location>
</feature>
<keyword evidence="4" id="KW-1185">Reference proteome</keyword>
<sequence length="697" mass="79165">MAEFKKIIKTAFLVFSATSISFAIGCNNVTSLASTSENKKKHDDKNKQNSNDSNLNQNINQNQPKTTTSENPVLASANVNNKPTDTQKLETKEENSNNSINVSSNTISNQTEKNDSEPKKQLNNTKQNTQKNTIDNWADDNANNFLNLVAKDKLNELISQNQKLFYDYKSKRILLMPTETRYLNQKSLPDDRSPLYIFELNDNNTEYQLANDENPINTNKSGKVFINSLINYQKDGDFVIVKYRIAKYISGQDPKISERVYQNKFNLKQEDQSAENKDKIIPKPTANANQYQSVTVATPTPNTIKDKTQITSENKSVFVRPPFGVKFQVVSHSDCPPIVVVFDHLDSPGPKTNSSYYESKVLTNSSLFHQRFGNLEVPKNGAQEFSEFMALPNVLEFYKKLSGNDESLVIFGGDTNIDAKNFKIDKYFPQEVNKVLVSQTNTPLKDWYTSLNTKGGYSNPYDKMYYLNGEDASYNTITTEDNPNLIYKIDIYKIFNEFFDRSDRPTNKSYNWYDSSNSKGNYDSNIRNKISDHAPVFVDVKLNHITLATAPSLVSEYLKAKNTLRISHWNILNYGNKNVNKYASAKDLKIKAIAEVIKKSGFDITGLTEINNGNGESVKLILNELNKDGGNYKLIIQNQKDTIWTNNYRFFSGAQTEQVAIIYNANVLNLSNFNTINQPFASYLSEFPLYGEVTQLK</sequence>
<dbReference type="Gene3D" id="3.60.10.10">
    <property type="entry name" value="Endonuclease/exonuclease/phosphatase"/>
    <property type="match status" value="2"/>
</dbReference>
<feature type="chain" id="PRO_5020818697" description="Lipoprotein" evidence="2">
    <location>
        <begin position="24"/>
        <end position="697"/>
    </location>
</feature>
<dbReference type="Proteomes" id="UP000295757">
    <property type="component" value="Unassembled WGS sequence"/>
</dbReference>
<feature type="compositionally biased region" description="Low complexity" evidence="1">
    <location>
        <begin position="48"/>
        <end position="65"/>
    </location>
</feature>
<dbReference type="PROSITE" id="PS51257">
    <property type="entry name" value="PROKAR_LIPOPROTEIN"/>
    <property type="match status" value="1"/>
</dbReference>
<organism evidence="3 4">
    <name type="scientific">Mycoplasmopsis mustelae</name>
    <dbReference type="NCBI Taxonomy" id="171289"/>
    <lineage>
        <taxon>Bacteria</taxon>
        <taxon>Bacillati</taxon>
        <taxon>Mycoplasmatota</taxon>
        <taxon>Mycoplasmoidales</taxon>
        <taxon>Metamycoplasmataceae</taxon>
        <taxon>Mycoplasmopsis</taxon>
    </lineage>
</organism>
<evidence type="ECO:0000256" key="2">
    <source>
        <dbReference type="SAM" id="SignalP"/>
    </source>
</evidence>
<protein>
    <recommendedName>
        <fullName evidence="5">Lipoprotein</fullName>
    </recommendedName>
</protein>
<dbReference type="AlphaFoldDB" id="A0A4R7UDM7"/>
<feature type="compositionally biased region" description="Basic and acidic residues" evidence="1">
    <location>
        <begin position="85"/>
        <end position="95"/>
    </location>
</feature>
<feature type="compositionally biased region" description="Polar residues" evidence="1">
    <location>
        <begin position="66"/>
        <end position="84"/>
    </location>
</feature>
<feature type="compositionally biased region" description="Low complexity" evidence="1">
    <location>
        <begin position="96"/>
        <end position="109"/>
    </location>
</feature>
<accession>A0A4R7UDM7</accession>
<evidence type="ECO:0000256" key="1">
    <source>
        <dbReference type="SAM" id="MobiDB-lite"/>
    </source>
</evidence>
<reference evidence="3 4" key="1">
    <citation type="submission" date="2019-03" db="EMBL/GenBank/DDBJ databases">
        <title>Genomic Encyclopedia of Archaeal and Bacterial Type Strains, Phase II (KMG-II): from individual species to whole genera.</title>
        <authorList>
            <person name="Goeker M."/>
        </authorList>
    </citation>
    <scope>NUCLEOTIDE SEQUENCE [LARGE SCALE GENOMIC DNA]</scope>
    <source>
        <strain evidence="3 4">ATCC 35214</strain>
    </source>
</reference>
<dbReference type="RefSeq" id="WP_134111236.1">
    <property type="nucleotide sequence ID" value="NZ_SOCN01000004.1"/>
</dbReference>
<evidence type="ECO:0008006" key="5">
    <source>
        <dbReference type="Google" id="ProtNLM"/>
    </source>
</evidence>
<keyword evidence="2" id="KW-0732">Signal</keyword>
<dbReference type="InterPro" id="IPR036691">
    <property type="entry name" value="Endo/exonu/phosph_ase_sf"/>
</dbReference>